<name>A0AAD6N2Z2_PENCN</name>
<proteinExistence type="predicted"/>
<dbReference type="Proteomes" id="UP001219568">
    <property type="component" value="Unassembled WGS sequence"/>
</dbReference>
<evidence type="ECO:0000313" key="1">
    <source>
        <dbReference type="EMBL" id="KAJ6026383.1"/>
    </source>
</evidence>
<organism evidence="1 2">
    <name type="scientific">Penicillium canescens</name>
    <dbReference type="NCBI Taxonomy" id="5083"/>
    <lineage>
        <taxon>Eukaryota</taxon>
        <taxon>Fungi</taxon>
        <taxon>Dikarya</taxon>
        <taxon>Ascomycota</taxon>
        <taxon>Pezizomycotina</taxon>
        <taxon>Eurotiomycetes</taxon>
        <taxon>Eurotiomycetidae</taxon>
        <taxon>Eurotiales</taxon>
        <taxon>Aspergillaceae</taxon>
        <taxon>Penicillium</taxon>
    </lineage>
</organism>
<gene>
    <name evidence="1" type="ORF">N7460_011200</name>
</gene>
<dbReference type="Pfam" id="PF13489">
    <property type="entry name" value="Methyltransf_23"/>
    <property type="match status" value="1"/>
</dbReference>
<keyword evidence="2" id="KW-1185">Reference proteome</keyword>
<dbReference type="EMBL" id="JAQJZL010000015">
    <property type="protein sequence ID" value="KAJ6026383.1"/>
    <property type="molecule type" value="Genomic_DNA"/>
</dbReference>
<dbReference type="InterPro" id="IPR029063">
    <property type="entry name" value="SAM-dependent_MTases_sf"/>
</dbReference>
<dbReference type="AlphaFoldDB" id="A0AAD6N2Z2"/>
<accession>A0AAD6N2Z2</accession>
<dbReference type="SUPFAM" id="SSF53335">
    <property type="entry name" value="S-adenosyl-L-methionine-dependent methyltransferases"/>
    <property type="match status" value="1"/>
</dbReference>
<sequence length="244" mass="28223">MVTSLGLHLHTAGVDLSPIQPLWYDSALDLWIWRIPPNCRFEVDNYELSWPYNEPFDYIHGRELEGAIRDHKQLFRQAFDNLNPNGWFEMAAFEVNTMSDDNTHLKATCLLSSISNIHTSSKIFGKDMTSVSSWRRWMIKAGFVNVKEDDTSLIANKLPQGPWSPDSNLQELGRYHQLNMLEGLSSYTYALFTRVLGWQRIEIEALLAGARRELKHHLITCIHERILCTGKDRRIAQRNSIHAK</sequence>
<protein>
    <submittedName>
        <fullName evidence="1">Uncharacterized protein</fullName>
    </submittedName>
</protein>
<dbReference type="Gene3D" id="3.40.50.150">
    <property type="entry name" value="Vaccinia Virus protein VP39"/>
    <property type="match status" value="1"/>
</dbReference>
<reference evidence="1" key="2">
    <citation type="submission" date="2023-01" db="EMBL/GenBank/DDBJ databases">
        <authorList>
            <person name="Petersen C."/>
        </authorList>
    </citation>
    <scope>NUCLEOTIDE SEQUENCE</scope>
    <source>
        <strain evidence="1">IBT 15450</strain>
    </source>
</reference>
<comment type="caution">
    <text evidence="1">The sequence shown here is derived from an EMBL/GenBank/DDBJ whole genome shotgun (WGS) entry which is preliminary data.</text>
</comment>
<reference evidence="1" key="1">
    <citation type="journal article" date="2023" name="IMA Fungus">
        <title>Comparative genomic study of the Penicillium genus elucidates a diverse pangenome and 15 lateral gene transfer events.</title>
        <authorList>
            <person name="Petersen C."/>
            <person name="Sorensen T."/>
            <person name="Nielsen M.R."/>
            <person name="Sondergaard T.E."/>
            <person name="Sorensen J.L."/>
            <person name="Fitzpatrick D.A."/>
            <person name="Frisvad J.C."/>
            <person name="Nielsen K.L."/>
        </authorList>
    </citation>
    <scope>NUCLEOTIDE SEQUENCE</scope>
    <source>
        <strain evidence="1">IBT 15450</strain>
    </source>
</reference>
<evidence type="ECO:0000313" key="2">
    <source>
        <dbReference type="Proteomes" id="UP001219568"/>
    </source>
</evidence>